<accession>A0A834H1L9</accession>
<evidence type="ECO:0000313" key="2">
    <source>
        <dbReference type="Proteomes" id="UP000626092"/>
    </source>
</evidence>
<reference evidence="1" key="1">
    <citation type="submission" date="2019-11" db="EMBL/GenBank/DDBJ databases">
        <authorList>
            <person name="Liu Y."/>
            <person name="Hou J."/>
            <person name="Li T.-Q."/>
            <person name="Guan C.-H."/>
            <person name="Wu X."/>
            <person name="Wu H.-Z."/>
            <person name="Ling F."/>
            <person name="Zhang R."/>
            <person name="Shi X.-G."/>
            <person name="Ren J.-P."/>
            <person name="Chen E.-F."/>
            <person name="Sun J.-M."/>
        </authorList>
    </citation>
    <scope>NUCLEOTIDE SEQUENCE</scope>
    <source>
        <strain evidence="1">Adult_tree_wgs_1</strain>
        <tissue evidence="1">Leaves</tissue>
    </source>
</reference>
<gene>
    <name evidence="1" type="ORF">RHSIM_Rhsim04G0127900</name>
</gene>
<organism evidence="1 2">
    <name type="scientific">Rhododendron simsii</name>
    <name type="common">Sims's rhododendron</name>
    <dbReference type="NCBI Taxonomy" id="118357"/>
    <lineage>
        <taxon>Eukaryota</taxon>
        <taxon>Viridiplantae</taxon>
        <taxon>Streptophyta</taxon>
        <taxon>Embryophyta</taxon>
        <taxon>Tracheophyta</taxon>
        <taxon>Spermatophyta</taxon>
        <taxon>Magnoliopsida</taxon>
        <taxon>eudicotyledons</taxon>
        <taxon>Gunneridae</taxon>
        <taxon>Pentapetalae</taxon>
        <taxon>asterids</taxon>
        <taxon>Ericales</taxon>
        <taxon>Ericaceae</taxon>
        <taxon>Ericoideae</taxon>
        <taxon>Rhodoreae</taxon>
        <taxon>Rhododendron</taxon>
    </lineage>
</organism>
<proteinExistence type="predicted"/>
<name>A0A834H1L9_RHOSS</name>
<evidence type="ECO:0000313" key="1">
    <source>
        <dbReference type="EMBL" id="KAF7145792.1"/>
    </source>
</evidence>
<dbReference type="AlphaFoldDB" id="A0A834H1L9"/>
<dbReference type="OrthoDB" id="10516177at2759"/>
<comment type="caution">
    <text evidence="1">The sequence shown here is derived from an EMBL/GenBank/DDBJ whole genome shotgun (WGS) entry which is preliminary data.</text>
</comment>
<keyword evidence="2" id="KW-1185">Reference proteome</keyword>
<dbReference type="EMBL" id="WJXA01000004">
    <property type="protein sequence ID" value="KAF7145792.1"/>
    <property type="molecule type" value="Genomic_DNA"/>
</dbReference>
<sequence>MSLGVERELQRLVDETEARAAASEAKEEIGEERNRAIVDIPHLHCLEKNLLAQISREWAESAIMKMLGMRKLLRDCAKVKTLQTRLALEPVITPVGEPP</sequence>
<protein>
    <submittedName>
        <fullName evidence="1">Uncharacterized protein</fullName>
    </submittedName>
</protein>
<dbReference type="Proteomes" id="UP000626092">
    <property type="component" value="Unassembled WGS sequence"/>
</dbReference>